<reference evidence="2" key="1">
    <citation type="submission" date="2021-03" db="EMBL/GenBank/DDBJ databases">
        <authorList>
            <person name="Li Z."/>
            <person name="Yang C."/>
        </authorList>
    </citation>
    <scope>NUCLEOTIDE SEQUENCE</scope>
    <source>
        <strain evidence="2">Dzin_1.0</strain>
        <tissue evidence="2">Leaf</tissue>
    </source>
</reference>
<accession>A0A9D5H821</accession>
<dbReference type="AlphaFoldDB" id="A0A9D5H821"/>
<gene>
    <name evidence="2" type="ORF">J5N97_023607</name>
</gene>
<sequence>MASQSSSSAARQPSSSKTAAAVSRQLQRLDQPRRWAGLLLFLHISSNRLQADSNRGTGYGGAAEELWQHLAAAGFKRGGWLQEEAAAGSYGRRRADAQQGCSSGRAGRPAAAAGNWRRSSGGRLLGRGLATEGADRPAAGGRPANWWRWGSRGTDRWSWAAGGRTDGAGQQGADRWSWAAGSQQGRQDLDGAQVGCNGDVKKGSHGRSSAVEGGWAESFRFESRGALMSSKKASFSCSLQWSLSTF</sequence>
<dbReference type="EMBL" id="JAGGNH010000007">
    <property type="protein sequence ID" value="KAJ0966690.1"/>
    <property type="molecule type" value="Genomic_DNA"/>
</dbReference>
<keyword evidence="3" id="KW-1185">Reference proteome</keyword>
<name>A0A9D5H821_9LILI</name>
<evidence type="ECO:0000313" key="2">
    <source>
        <dbReference type="EMBL" id="KAJ0966690.1"/>
    </source>
</evidence>
<feature type="compositionally biased region" description="Low complexity" evidence="1">
    <location>
        <begin position="1"/>
        <end position="16"/>
    </location>
</feature>
<protein>
    <submittedName>
        <fullName evidence="2">Uncharacterized protein</fullName>
    </submittedName>
</protein>
<dbReference type="Proteomes" id="UP001085076">
    <property type="component" value="Miscellaneous, Linkage group lg07"/>
</dbReference>
<comment type="caution">
    <text evidence="2">The sequence shown here is derived from an EMBL/GenBank/DDBJ whole genome shotgun (WGS) entry which is preliminary data.</text>
</comment>
<evidence type="ECO:0000313" key="3">
    <source>
        <dbReference type="Proteomes" id="UP001085076"/>
    </source>
</evidence>
<proteinExistence type="predicted"/>
<reference evidence="2" key="2">
    <citation type="journal article" date="2022" name="Hortic Res">
        <title>The genome of Dioscorea zingiberensis sheds light on the biosynthesis, origin and evolution of the medicinally important diosgenin saponins.</title>
        <authorList>
            <person name="Li Y."/>
            <person name="Tan C."/>
            <person name="Li Z."/>
            <person name="Guo J."/>
            <person name="Li S."/>
            <person name="Chen X."/>
            <person name="Wang C."/>
            <person name="Dai X."/>
            <person name="Yang H."/>
            <person name="Song W."/>
            <person name="Hou L."/>
            <person name="Xu J."/>
            <person name="Tong Z."/>
            <person name="Xu A."/>
            <person name="Yuan X."/>
            <person name="Wang W."/>
            <person name="Yang Q."/>
            <person name="Chen L."/>
            <person name="Sun Z."/>
            <person name="Wang K."/>
            <person name="Pan B."/>
            <person name="Chen J."/>
            <person name="Bao Y."/>
            <person name="Liu F."/>
            <person name="Qi X."/>
            <person name="Gang D.R."/>
            <person name="Wen J."/>
            <person name="Li J."/>
        </authorList>
    </citation>
    <scope>NUCLEOTIDE SEQUENCE</scope>
    <source>
        <strain evidence="2">Dzin_1.0</strain>
    </source>
</reference>
<feature type="region of interest" description="Disordered" evidence="1">
    <location>
        <begin position="1"/>
        <end position="26"/>
    </location>
</feature>
<evidence type="ECO:0000256" key="1">
    <source>
        <dbReference type="SAM" id="MobiDB-lite"/>
    </source>
</evidence>
<organism evidence="2 3">
    <name type="scientific">Dioscorea zingiberensis</name>
    <dbReference type="NCBI Taxonomy" id="325984"/>
    <lineage>
        <taxon>Eukaryota</taxon>
        <taxon>Viridiplantae</taxon>
        <taxon>Streptophyta</taxon>
        <taxon>Embryophyta</taxon>
        <taxon>Tracheophyta</taxon>
        <taxon>Spermatophyta</taxon>
        <taxon>Magnoliopsida</taxon>
        <taxon>Liliopsida</taxon>
        <taxon>Dioscoreales</taxon>
        <taxon>Dioscoreaceae</taxon>
        <taxon>Dioscorea</taxon>
    </lineage>
</organism>